<proteinExistence type="predicted"/>
<dbReference type="RefSeq" id="WP_039638391.1">
    <property type="nucleotide sequence ID" value="NZ_CP095749.1"/>
</dbReference>
<reference evidence="1 2" key="1">
    <citation type="submission" date="2022-03" db="EMBL/GenBank/DDBJ databases">
        <title>Streptomyces yunnanensis P86,complete genome.</title>
        <authorList>
            <person name="Chen S."/>
            <person name="Zhang Q."/>
        </authorList>
    </citation>
    <scope>NUCLEOTIDE SEQUENCE [LARGE SCALE GENOMIC DNA]</scope>
    <source>
        <strain evidence="1 2">P86</strain>
    </source>
</reference>
<dbReference type="Proteomes" id="UP001218629">
    <property type="component" value="Chromosome"/>
</dbReference>
<keyword evidence="2" id="KW-1185">Reference proteome</keyword>
<dbReference type="GeneID" id="79896477"/>
<name>A0ABY8AJE9_9ACTN</name>
<dbReference type="EMBL" id="CP095749">
    <property type="protein sequence ID" value="WEB44040.1"/>
    <property type="molecule type" value="Genomic_DNA"/>
</dbReference>
<gene>
    <name evidence="1" type="ORF">MOV08_35340</name>
</gene>
<evidence type="ECO:0008006" key="3">
    <source>
        <dbReference type="Google" id="ProtNLM"/>
    </source>
</evidence>
<protein>
    <recommendedName>
        <fullName evidence="3">Antitoxin VbhA domain-containing protein</fullName>
    </recommendedName>
</protein>
<evidence type="ECO:0000313" key="1">
    <source>
        <dbReference type="EMBL" id="WEB44040.1"/>
    </source>
</evidence>
<sequence length="71" mass="7525">MITSKEEAFAAARAVLDRARARRDSMPIRAAAEAAAVGSAHTADEIELILRRLRRQAAADPTRAADLPAAA</sequence>
<accession>A0ABY8AJE9</accession>
<organism evidence="1 2">
    <name type="scientific">Streptomyces yunnanensis</name>
    <dbReference type="NCBI Taxonomy" id="156453"/>
    <lineage>
        <taxon>Bacteria</taxon>
        <taxon>Bacillati</taxon>
        <taxon>Actinomycetota</taxon>
        <taxon>Actinomycetes</taxon>
        <taxon>Kitasatosporales</taxon>
        <taxon>Streptomycetaceae</taxon>
        <taxon>Streptomyces</taxon>
    </lineage>
</organism>
<evidence type="ECO:0000313" key="2">
    <source>
        <dbReference type="Proteomes" id="UP001218629"/>
    </source>
</evidence>